<organism evidence="1 2">
    <name type="scientific">Paraclostridium bifermentans</name>
    <name type="common">Clostridium bifermentans</name>
    <dbReference type="NCBI Taxonomy" id="1490"/>
    <lineage>
        <taxon>Bacteria</taxon>
        <taxon>Bacillati</taxon>
        <taxon>Bacillota</taxon>
        <taxon>Clostridia</taxon>
        <taxon>Peptostreptococcales</taxon>
        <taxon>Peptostreptococcaceae</taxon>
        <taxon>Paraclostridium</taxon>
    </lineage>
</organism>
<dbReference type="Proteomes" id="UP001239169">
    <property type="component" value="Plasmid unnamed3"/>
</dbReference>
<keyword evidence="1" id="KW-0614">Plasmid</keyword>
<evidence type="ECO:0000313" key="2">
    <source>
        <dbReference type="Proteomes" id="UP001239169"/>
    </source>
</evidence>
<proteinExistence type="predicted"/>
<evidence type="ECO:0000313" key="1">
    <source>
        <dbReference type="EMBL" id="WGX77541.1"/>
    </source>
</evidence>
<gene>
    <name evidence="1" type="ORF">QJS64_19965</name>
</gene>
<sequence length="40" mass="4262">MFSYILAIFNNLPSSNLDPTKVIPIGSPLLLYPAGTVRAG</sequence>
<name>A0ABY8R9J5_PARBF</name>
<protein>
    <submittedName>
        <fullName evidence="1">Uncharacterized protein</fullName>
    </submittedName>
</protein>
<keyword evidence="2" id="KW-1185">Reference proteome</keyword>
<accession>A0ABY8R9J5</accession>
<dbReference type="EMBL" id="CP124688">
    <property type="protein sequence ID" value="WGX77541.1"/>
    <property type="molecule type" value="Genomic_DNA"/>
</dbReference>
<geneLocation type="plasmid" evidence="1 2">
    <name>unnamed3</name>
</geneLocation>
<reference evidence="1 2" key="1">
    <citation type="submission" date="2023-04" db="EMBL/GenBank/DDBJ databases">
        <title>Bacteria Genome Submission.</title>
        <authorList>
            <person name="Isaac P."/>
        </authorList>
    </citation>
    <scope>NUCLEOTIDE SEQUENCE [LARGE SCALE GENOMIC DNA]</scope>
    <source>
        <strain evidence="1 2">SampleS7P1</strain>
        <plasmid evidence="1 2">unnamed3</plasmid>
    </source>
</reference>